<name>A0A1G9S8R8_ALLAB</name>
<protein>
    <submittedName>
        <fullName evidence="1">Uncharacterized protein</fullName>
    </submittedName>
</protein>
<evidence type="ECO:0000313" key="2">
    <source>
        <dbReference type="Proteomes" id="UP000183376"/>
    </source>
</evidence>
<dbReference type="EMBL" id="LT629701">
    <property type="protein sequence ID" value="SDM31859.1"/>
    <property type="molecule type" value="Genomic_DNA"/>
</dbReference>
<organism evidence="1 2">
    <name type="scientific">Allokutzneria albata</name>
    <name type="common">Kibdelosporangium albatum</name>
    <dbReference type="NCBI Taxonomy" id="211114"/>
    <lineage>
        <taxon>Bacteria</taxon>
        <taxon>Bacillati</taxon>
        <taxon>Actinomycetota</taxon>
        <taxon>Actinomycetes</taxon>
        <taxon>Pseudonocardiales</taxon>
        <taxon>Pseudonocardiaceae</taxon>
        <taxon>Allokutzneria</taxon>
    </lineage>
</organism>
<reference evidence="1 2" key="1">
    <citation type="submission" date="2016-10" db="EMBL/GenBank/DDBJ databases">
        <authorList>
            <person name="de Groot N.N."/>
        </authorList>
    </citation>
    <scope>NUCLEOTIDE SEQUENCE [LARGE SCALE GENOMIC DNA]</scope>
    <source>
        <strain evidence="1 2">DSM 44149</strain>
    </source>
</reference>
<accession>A0A1G9S8R8</accession>
<keyword evidence="2" id="KW-1185">Reference proteome</keyword>
<dbReference type="Proteomes" id="UP000183376">
    <property type="component" value="Chromosome I"/>
</dbReference>
<sequence>MDWTLESENVITLPLDDLALRVLRDARDNNEWNSRNWLLLAAQKGYPDRPDAVLALAEA</sequence>
<dbReference type="AlphaFoldDB" id="A0A1G9S8R8"/>
<proteinExistence type="predicted"/>
<evidence type="ECO:0000313" key="1">
    <source>
        <dbReference type="EMBL" id="SDM31859.1"/>
    </source>
</evidence>
<gene>
    <name evidence="1" type="ORF">SAMN04489726_0972</name>
</gene>